<proteinExistence type="predicted"/>
<dbReference type="GO" id="GO:0016788">
    <property type="term" value="F:hydrolase activity, acting on ester bonds"/>
    <property type="evidence" value="ECO:0007669"/>
    <property type="project" value="InterPro"/>
</dbReference>
<evidence type="ECO:0000259" key="5">
    <source>
        <dbReference type="Pfam" id="PF24827"/>
    </source>
</evidence>
<evidence type="ECO:0000313" key="6">
    <source>
        <dbReference type="EMBL" id="OGY83647.1"/>
    </source>
</evidence>
<keyword evidence="2" id="KW-0479">Metal-binding</keyword>
<evidence type="ECO:0000313" key="7">
    <source>
        <dbReference type="Proteomes" id="UP000179164"/>
    </source>
</evidence>
<comment type="caution">
    <text evidence="6">The sequence shown here is derived from an EMBL/GenBank/DDBJ whole genome shotgun (WGS) entry which is preliminary data.</text>
</comment>
<dbReference type="PANTHER" id="PTHR37326">
    <property type="entry name" value="BLL3975 PROTEIN"/>
    <property type="match status" value="1"/>
</dbReference>
<feature type="domain" description="Succinylglutamate desuccinylase/Aspartoacylase catalytic" evidence="5">
    <location>
        <begin position="29"/>
        <end position="208"/>
    </location>
</feature>
<evidence type="ECO:0000256" key="4">
    <source>
        <dbReference type="ARBA" id="ARBA00022833"/>
    </source>
</evidence>
<name>A0A1G2B5X9_9BACT</name>
<dbReference type="GO" id="GO:0046872">
    <property type="term" value="F:metal ion binding"/>
    <property type="evidence" value="ECO:0007669"/>
    <property type="project" value="UniProtKB-KW"/>
</dbReference>
<protein>
    <recommendedName>
        <fullName evidence="5">Succinylglutamate desuccinylase/Aspartoacylase catalytic domain-containing protein</fullName>
    </recommendedName>
</protein>
<dbReference type="SUPFAM" id="SSF53187">
    <property type="entry name" value="Zn-dependent exopeptidases"/>
    <property type="match status" value="1"/>
</dbReference>
<dbReference type="STRING" id="1798543.A2898_05670"/>
<sequence>MTVNKLQIGAVGTFSVEIPYLEVGSGFPKGLITAVQHGGEWSPLWIIKELLKTPPQTGTMTIIPIANPFGFVFGQRNEVIEGKDPNRQYPGRADGDFSARIADTIFSMAKTSDFVIDLHTFSRQAPFLAGYAQNEKADRYTVEKMIQLLQPDVVWAVDEKKGEDRRFNGSFDGALAREGIPSVFIEMPNYQMISDGLIARIATGVRNVFEGFQAPLGQSKEIKRFSAKYLYADDAGIFDPLVKPLETVVAGQQIGTVSCFPTFEAKKVITPITGTLLTIKGKDVIRTGTKLGSIGV</sequence>
<dbReference type="Pfam" id="PF24827">
    <property type="entry name" value="AstE_AspA_cat"/>
    <property type="match status" value="1"/>
</dbReference>
<dbReference type="Proteomes" id="UP000179164">
    <property type="component" value="Unassembled WGS sequence"/>
</dbReference>
<dbReference type="PANTHER" id="PTHR37326:SF1">
    <property type="entry name" value="BLL3975 PROTEIN"/>
    <property type="match status" value="1"/>
</dbReference>
<dbReference type="InterPro" id="IPR053138">
    <property type="entry name" value="N-alpha-Ac-DABA_deacetylase"/>
</dbReference>
<reference evidence="6 7" key="1">
    <citation type="journal article" date="2016" name="Nat. Commun.">
        <title>Thousands of microbial genomes shed light on interconnected biogeochemical processes in an aquifer system.</title>
        <authorList>
            <person name="Anantharaman K."/>
            <person name="Brown C.T."/>
            <person name="Hug L.A."/>
            <person name="Sharon I."/>
            <person name="Castelle C.J."/>
            <person name="Probst A.J."/>
            <person name="Thomas B.C."/>
            <person name="Singh A."/>
            <person name="Wilkins M.J."/>
            <person name="Karaoz U."/>
            <person name="Brodie E.L."/>
            <person name="Williams K.H."/>
            <person name="Hubbard S.S."/>
            <person name="Banfield J.F."/>
        </authorList>
    </citation>
    <scope>NUCLEOTIDE SEQUENCE [LARGE SCALE GENOMIC DNA]</scope>
</reference>
<dbReference type="InterPro" id="IPR055438">
    <property type="entry name" value="AstE_AspA_cat"/>
</dbReference>
<comment type="cofactor">
    <cofactor evidence="1">
        <name>Zn(2+)</name>
        <dbReference type="ChEBI" id="CHEBI:29105"/>
    </cofactor>
</comment>
<gene>
    <name evidence="6" type="ORF">A2898_05670</name>
</gene>
<keyword evidence="4" id="KW-0862">Zinc</keyword>
<evidence type="ECO:0000256" key="2">
    <source>
        <dbReference type="ARBA" id="ARBA00022723"/>
    </source>
</evidence>
<organism evidence="6 7">
    <name type="scientific">Candidatus Kerfeldbacteria bacterium RIFCSPLOWO2_01_FULL_48_11</name>
    <dbReference type="NCBI Taxonomy" id="1798543"/>
    <lineage>
        <taxon>Bacteria</taxon>
        <taxon>Candidatus Kerfeldiibacteriota</taxon>
    </lineage>
</organism>
<dbReference type="AlphaFoldDB" id="A0A1G2B5X9"/>
<evidence type="ECO:0000256" key="1">
    <source>
        <dbReference type="ARBA" id="ARBA00001947"/>
    </source>
</evidence>
<keyword evidence="3" id="KW-0378">Hydrolase</keyword>
<dbReference type="Gene3D" id="3.40.630.10">
    <property type="entry name" value="Zn peptidases"/>
    <property type="match status" value="1"/>
</dbReference>
<dbReference type="EMBL" id="MHKE01000013">
    <property type="protein sequence ID" value="OGY83647.1"/>
    <property type="molecule type" value="Genomic_DNA"/>
</dbReference>
<evidence type="ECO:0000256" key="3">
    <source>
        <dbReference type="ARBA" id="ARBA00022801"/>
    </source>
</evidence>
<accession>A0A1G2B5X9</accession>